<proteinExistence type="predicted"/>
<reference evidence="4 5" key="1">
    <citation type="journal article" date="2023" name="Sci. Data">
        <title>Genome assembly of the Korean intertidal mud-creeper Batillaria attramentaria.</title>
        <authorList>
            <person name="Patra A.K."/>
            <person name="Ho P.T."/>
            <person name="Jun S."/>
            <person name="Lee S.J."/>
            <person name="Kim Y."/>
            <person name="Won Y.J."/>
        </authorList>
    </citation>
    <scope>NUCLEOTIDE SEQUENCE [LARGE SCALE GENOMIC DNA]</scope>
    <source>
        <strain evidence="4">Wonlab-2016</strain>
    </source>
</reference>
<dbReference type="SUPFAM" id="SSF90188">
    <property type="entry name" value="Somatomedin B domain"/>
    <property type="match status" value="1"/>
</dbReference>
<dbReference type="InterPro" id="IPR036024">
    <property type="entry name" value="Somatomedin_B-like_dom_sf"/>
</dbReference>
<evidence type="ECO:0000313" key="5">
    <source>
        <dbReference type="Proteomes" id="UP001519460"/>
    </source>
</evidence>
<keyword evidence="5" id="KW-1185">Reference proteome</keyword>
<dbReference type="InterPro" id="IPR001212">
    <property type="entry name" value="Somatomedin_B_dom"/>
</dbReference>
<dbReference type="Gene3D" id="4.10.410.20">
    <property type="match status" value="1"/>
</dbReference>
<dbReference type="Proteomes" id="UP001519460">
    <property type="component" value="Unassembled WGS sequence"/>
</dbReference>
<gene>
    <name evidence="4" type="ORF">BaRGS_00026171</name>
</gene>
<keyword evidence="1" id="KW-1015">Disulfide bond</keyword>
<evidence type="ECO:0000259" key="3">
    <source>
        <dbReference type="PROSITE" id="PS50958"/>
    </source>
</evidence>
<protein>
    <recommendedName>
        <fullName evidence="3">SMB domain-containing protein</fullName>
    </recommendedName>
</protein>
<feature type="signal peptide" evidence="2">
    <location>
        <begin position="1"/>
        <end position="39"/>
    </location>
</feature>
<comment type="caution">
    <text evidence="4">The sequence shown here is derived from an EMBL/GenBank/DDBJ whole genome shotgun (WGS) entry which is preliminary data.</text>
</comment>
<feature type="domain" description="SMB" evidence="3">
    <location>
        <begin position="56"/>
        <end position="99"/>
    </location>
</feature>
<organism evidence="4 5">
    <name type="scientific">Batillaria attramentaria</name>
    <dbReference type="NCBI Taxonomy" id="370345"/>
    <lineage>
        <taxon>Eukaryota</taxon>
        <taxon>Metazoa</taxon>
        <taxon>Spiralia</taxon>
        <taxon>Lophotrochozoa</taxon>
        <taxon>Mollusca</taxon>
        <taxon>Gastropoda</taxon>
        <taxon>Caenogastropoda</taxon>
        <taxon>Sorbeoconcha</taxon>
        <taxon>Cerithioidea</taxon>
        <taxon>Batillariidae</taxon>
        <taxon>Batillaria</taxon>
    </lineage>
</organism>
<accession>A0ABD0K590</accession>
<keyword evidence="2" id="KW-0732">Signal</keyword>
<evidence type="ECO:0000313" key="4">
    <source>
        <dbReference type="EMBL" id="KAK7482570.1"/>
    </source>
</evidence>
<evidence type="ECO:0000256" key="1">
    <source>
        <dbReference type="ARBA" id="ARBA00023157"/>
    </source>
</evidence>
<dbReference type="AlphaFoldDB" id="A0ABD0K590"/>
<sequence>MPACLFLQLVTMKFRNNHGVLGLLLTLLLLLTKLPESSAVDCNTTLNDLFPEWDSALYSCQDRCEEDYTGATCACDHACHTYGDCCEDVDDFCPLPEDNDPGN</sequence>
<feature type="chain" id="PRO_5044825310" description="SMB domain-containing protein" evidence="2">
    <location>
        <begin position="40"/>
        <end position="103"/>
    </location>
</feature>
<dbReference type="EMBL" id="JACVVK020000242">
    <property type="protein sequence ID" value="KAK7482570.1"/>
    <property type="molecule type" value="Genomic_DNA"/>
</dbReference>
<dbReference type="Pfam" id="PF01033">
    <property type="entry name" value="Somatomedin_B"/>
    <property type="match status" value="1"/>
</dbReference>
<evidence type="ECO:0000256" key="2">
    <source>
        <dbReference type="SAM" id="SignalP"/>
    </source>
</evidence>
<dbReference type="PROSITE" id="PS50958">
    <property type="entry name" value="SMB_2"/>
    <property type="match status" value="1"/>
</dbReference>
<dbReference type="SMART" id="SM00201">
    <property type="entry name" value="SO"/>
    <property type="match status" value="1"/>
</dbReference>
<name>A0ABD0K590_9CAEN</name>